<dbReference type="Proteomes" id="UP000275727">
    <property type="component" value="Chromosome"/>
</dbReference>
<accession>A0AAD1D6H8</accession>
<proteinExistence type="predicted"/>
<sequence>MRVVDDIVRVLKDLGGQGCYDEIYRGMEKLRGPLSEGRRASIRARIEEHSSDTRTWNGLKPDLFRSVEGLGAGVWALR</sequence>
<dbReference type="KEGG" id="smic:SmB9_24960"/>
<dbReference type="AlphaFoldDB" id="A0AAD1D6H8"/>
<name>A0AAD1D6H8_SPHMI</name>
<protein>
    <submittedName>
        <fullName evidence="1">Uncharacterized protein</fullName>
    </submittedName>
</protein>
<dbReference type="RefSeq" id="WP_126494758.1">
    <property type="nucleotide sequence ID" value="NZ_AP018711.1"/>
</dbReference>
<gene>
    <name evidence="1" type="ORF">SmB9_24960</name>
</gene>
<evidence type="ECO:0000313" key="1">
    <source>
        <dbReference type="EMBL" id="BBE34838.1"/>
    </source>
</evidence>
<evidence type="ECO:0000313" key="2">
    <source>
        <dbReference type="Proteomes" id="UP000275727"/>
    </source>
</evidence>
<organism evidence="1 2">
    <name type="scientific">Sphingosinicella microcystinivorans</name>
    <dbReference type="NCBI Taxonomy" id="335406"/>
    <lineage>
        <taxon>Bacteria</taxon>
        <taxon>Pseudomonadati</taxon>
        <taxon>Pseudomonadota</taxon>
        <taxon>Alphaproteobacteria</taxon>
        <taxon>Sphingomonadales</taxon>
        <taxon>Sphingosinicellaceae</taxon>
        <taxon>Sphingosinicella</taxon>
    </lineage>
</organism>
<dbReference type="EMBL" id="AP018711">
    <property type="protein sequence ID" value="BBE34838.1"/>
    <property type="molecule type" value="Genomic_DNA"/>
</dbReference>
<reference evidence="1 2" key="1">
    <citation type="submission" date="2018-06" db="EMBL/GenBank/DDBJ databases">
        <title>Complete Genome Sequence of the Microcystin-Degrading Bacterium Sphingosinicella microcystinivorans Strain B-9.</title>
        <authorList>
            <person name="Jin H."/>
            <person name="Nishizawa T."/>
            <person name="Guo Y."/>
            <person name="Nishizawa A."/>
            <person name="Park H."/>
            <person name="Kato H."/>
            <person name="Tsuji K."/>
            <person name="Harada K."/>
        </authorList>
    </citation>
    <scope>NUCLEOTIDE SEQUENCE [LARGE SCALE GENOMIC DNA]</scope>
    <source>
        <strain evidence="1 2">B9</strain>
    </source>
</reference>